<name>A0A821F2K0_9BILA</name>
<dbReference type="InterPro" id="IPR021133">
    <property type="entry name" value="HEAT_type_2"/>
</dbReference>
<evidence type="ECO:0000259" key="4">
    <source>
        <dbReference type="PROSITE" id="PS50837"/>
    </source>
</evidence>
<dbReference type="InterPro" id="IPR004155">
    <property type="entry name" value="PBS_lyase_HEAT"/>
</dbReference>
<evidence type="ECO:0000256" key="2">
    <source>
        <dbReference type="PROSITE-ProRule" id="PRU00103"/>
    </source>
</evidence>
<dbReference type="Gene3D" id="3.40.50.300">
    <property type="entry name" value="P-loop containing nucleotide triphosphate hydrolases"/>
    <property type="match status" value="1"/>
</dbReference>
<dbReference type="Pfam" id="PF13646">
    <property type="entry name" value="HEAT_2"/>
    <property type="match status" value="2"/>
</dbReference>
<accession>A0A821F2K0</accession>
<reference evidence="5" key="1">
    <citation type="submission" date="2021-02" db="EMBL/GenBank/DDBJ databases">
        <authorList>
            <person name="Nowell W R."/>
        </authorList>
    </citation>
    <scope>NUCLEOTIDE SEQUENCE</scope>
</reference>
<dbReference type="SMART" id="SM00567">
    <property type="entry name" value="EZ_HEAT"/>
    <property type="match status" value="7"/>
</dbReference>
<comment type="caution">
    <text evidence="5">The sequence shown here is derived from an EMBL/GenBank/DDBJ whole genome shotgun (WGS) entry which is preliminary data.</text>
</comment>
<dbReference type="InterPro" id="IPR007111">
    <property type="entry name" value="NACHT_NTPase"/>
</dbReference>
<dbReference type="InterPro" id="IPR027417">
    <property type="entry name" value="P-loop_NTPase"/>
</dbReference>
<organism evidence="5 6">
    <name type="scientific">Rotaria socialis</name>
    <dbReference type="NCBI Taxonomy" id="392032"/>
    <lineage>
        <taxon>Eukaryota</taxon>
        <taxon>Metazoa</taxon>
        <taxon>Spiralia</taxon>
        <taxon>Gnathifera</taxon>
        <taxon>Rotifera</taxon>
        <taxon>Eurotatoria</taxon>
        <taxon>Bdelloidea</taxon>
        <taxon>Philodinida</taxon>
        <taxon>Philodinidae</taxon>
        <taxon>Rotaria</taxon>
    </lineage>
</organism>
<gene>
    <name evidence="5" type="ORF">QYT958_LOCUS14385</name>
</gene>
<dbReference type="Pfam" id="PF05729">
    <property type="entry name" value="NACHT"/>
    <property type="match status" value="1"/>
</dbReference>
<dbReference type="PROSITE" id="PS50837">
    <property type="entry name" value="NACHT"/>
    <property type="match status" value="1"/>
</dbReference>
<feature type="domain" description="NACHT" evidence="4">
    <location>
        <begin position="224"/>
        <end position="320"/>
    </location>
</feature>
<dbReference type="GO" id="GO:0016491">
    <property type="term" value="F:oxidoreductase activity"/>
    <property type="evidence" value="ECO:0007669"/>
    <property type="project" value="TreeGrafter"/>
</dbReference>
<keyword evidence="3" id="KW-0175">Coiled coil</keyword>
<proteinExistence type="predicted"/>
<dbReference type="AlphaFoldDB" id="A0A821F2K0"/>
<dbReference type="InterPro" id="IPR011989">
    <property type="entry name" value="ARM-like"/>
</dbReference>
<dbReference type="SUPFAM" id="SSF52540">
    <property type="entry name" value="P-loop containing nucleoside triphosphate hydrolases"/>
    <property type="match status" value="1"/>
</dbReference>
<feature type="repeat" description="HEAT" evidence="2">
    <location>
        <begin position="749"/>
        <end position="786"/>
    </location>
</feature>
<dbReference type="Proteomes" id="UP000663848">
    <property type="component" value="Unassembled WGS sequence"/>
</dbReference>
<evidence type="ECO:0000313" key="6">
    <source>
        <dbReference type="Proteomes" id="UP000663848"/>
    </source>
</evidence>
<dbReference type="Gene3D" id="1.25.10.10">
    <property type="entry name" value="Leucine-rich Repeat Variant"/>
    <property type="match status" value="2"/>
</dbReference>
<dbReference type="PROSITE" id="PS50077">
    <property type="entry name" value="HEAT_REPEAT"/>
    <property type="match status" value="1"/>
</dbReference>
<protein>
    <recommendedName>
        <fullName evidence="4">NACHT domain-containing protein</fullName>
    </recommendedName>
</protein>
<dbReference type="EMBL" id="CAJOBR010001915">
    <property type="protein sequence ID" value="CAF4644680.1"/>
    <property type="molecule type" value="Genomic_DNA"/>
</dbReference>
<comment type="function">
    <text evidence="1">Catalyzes the hydroxylation of the N(6)-(4-aminobutyl)-L-lysine intermediate produced by deoxyhypusine synthase/DHPS on a critical lysine of the eukaryotic translation initiation factor 5A/eIF-5A. This is the second step of the post-translational modification of that lysine into an unusual amino acid residue named hypusine. Hypusination is unique to mature eIF-5A factor and is essential for its function.</text>
</comment>
<evidence type="ECO:0000313" key="5">
    <source>
        <dbReference type="EMBL" id="CAF4644680.1"/>
    </source>
</evidence>
<dbReference type="PANTHER" id="PTHR12697">
    <property type="entry name" value="PBS LYASE HEAT-LIKE PROTEIN"/>
    <property type="match status" value="1"/>
</dbReference>
<evidence type="ECO:0000256" key="1">
    <source>
        <dbReference type="ARBA" id="ARBA00045876"/>
    </source>
</evidence>
<dbReference type="InterPro" id="IPR016024">
    <property type="entry name" value="ARM-type_fold"/>
</dbReference>
<evidence type="ECO:0000256" key="3">
    <source>
        <dbReference type="SAM" id="Coils"/>
    </source>
</evidence>
<sequence length="1093" mass="124695">MMDPSSLVMVFTSVIQKAYQLYEQKKQNDTDCKYLIDHLNNKVNTMVDFQKMLGKDELLKLDEGQKNNWTIKEKRVEKSLNDFHIWINERNKQILKAWVHGVGQGEEIGDLVKRFDDAVADFQTFLDNMVKYQLINNIRKIADNAGPPKSQLVYELPELVKHIKNKYKINSELANINRDSSVQEWYINLAIVENKEQREKEKKLEKANDISELRGTYEEIYANEKVLVLGRAGIGKSTFCKYVVNRWAQGQLWLEYVLVVLIQLRKLTKERYPPTKMYSAIDLVNYEYQLDGEPSDDIKLKFKKQCEEGQILWILDGYDEFVQNIPTSLEGLFSDIKNQYHHIITTHPYAVDLKYDITIEITGFTDDNITKFVMQYSKTSEEMAKDSRIKSEPILIFLKSNPTIWGIAHIPINLQLICNTWSDSNKDENKVLTVTDLYHEVIYGLCRKYLQRQTESKPKIDKRKVDTKCGEHLQFLENVAFEAIKSNKIILKPELLMKIVRENKFSEMVHEDSLNIGLLKSYNDDQNVERAETEKQHYFIHLSFQEFFAARYLVRILAIESETAREFIQENKYNQRFTLVFIFAFGLLRHKNNDKLTEDYWKSIEYEAKDLVGLHHIKLLIECLDEIDGAIYSKIRTGCISSITTWIKRAASMPQSIVMRHLCDSLSCTTTVDREVAIISMFTELFQSTNTQVIQNIASLLYNWHLSQPSQQLVSLIVDNLKQSNSNNIRVRTCKALGAIDKAGDNNKVIDALLEAIRDENWYVRRGACEALGKIDKTGDNNQVIDALLSARQDKNHGVRRSACDVLGMIDKARDNNKVIDALLVALTDQNHGVRDSACFALATIGKARDNNKEIDALLAALKDEDHGVRSRASMALGKIGKVVDNNKVIDALLERLKDNDVYVRGSACHAFVMIGKAGDNNKGIDALLAALTDENRDVRSRACNALAMIGKAGDNNTAIVGLLKALKDENHDVRRSAGNAIERCLCNTVTLEGLNHELIAELNSYIRASNNGLDFNDVTPAIFLRSYLGSNKAAWLPLVTYVALRQNIAVTVVENRLVVYGVKGPIPLENVDIESLDKLKIAFHNQEEELNS</sequence>
<dbReference type="PANTHER" id="PTHR12697:SF5">
    <property type="entry name" value="DEOXYHYPUSINE HYDROXYLASE"/>
    <property type="match status" value="1"/>
</dbReference>
<dbReference type="SUPFAM" id="SSF48371">
    <property type="entry name" value="ARM repeat"/>
    <property type="match status" value="1"/>
</dbReference>
<feature type="coiled-coil region" evidence="3">
    <location>
        <begin position="187"/>
        <end position="214"/>
    </location>
</feature>